<name>A0ABT8GJY3_9MICO</name>
<reference evidence="2" key="1">
    <citation type="submission" date="2023-06" db="EMBL/GenBank/DDBJ databases">
        <title>Egi l300058.</title>
        <authorList>
            <person name="Gao L."/>
            <person name="Fang B.-Z."/>
            <person name="Li W.-J."/>
        </authorList>
    </citation>
    <scope>NUCLEOTIDE SEQUENCE</scope>
    <source>
        <strain evidence="2">EGI L300058</strain>
    </source>
</reference>
<evidence type="ECO:0000313" key="3">
    <source>
        <dbReference type="Proteomes" id="UP001172708"/>
    </source>
</evidence>
<organism evidence="2 3">
    <name type="scientific">Demequina muriae</name>
    <dbReference type="NCBI Taxonomy" id="3051664"/>
    <lineage>
        <taxon>Bacteria</taxon>
        <taxon>Bacillati</taxon>
        <taxon>Actinomycetota</taxon>
        <taxon>Actinomycetes</taxon>
        <taxon>Micrococcales</taxon>
        <taxon>Demequinaceae</taxon>
        <taxon>Demequina</taxon>
    </lineage>
</organism>
<gene>
    <name evidence="2" type="ORF">QQX02_12530</name>
</gene>
<dbReference type="GO" id="GO:0016746">
    <property type="term" value="F:acyltransferase activity"/>
    <property type="evidence" value="ECO:0007669"/>
    <property type="project" value="UniProtKB-KW"/>
</dbReference>
<dbReference type="RefSeq" id="WP_301143486.1">
    <property type="nucleotide sequence ID" value="NZ_JAUHQA010000001.1"/>
</dbReference>
<dbReference type="EC" id="2.3.1.-" evidence="2"/>
<evidence type="ECO:0000313" key="2">
    <source>
        <dbReference type="EMBL" id="MDN4481748.1"/>
    </source>
</evidence>
<sequence>MRTRIARIGDLTDADWDRWGRLAHRAVEPNGWLDPVFVRPAARWPAMADDLLIALTEDDEDLRAVLAFTVSRQRRLPLTLLTTEGRFMTWHADRHHPLVDPDCTDDALGALLTGIGTSGLGHLIEISLFPADGPLADALTRLADAGAVGVTEVDTVASVHAARASSGDDPADRGVQGLLEGIVRGATSLKADHRRKLWSKARAFESHTGTPLELEDWSTREDVADRFIALQSQGWKGDEARGGAGFSTDPAYEQWFRDVVKEAQERSTLVAVALTAADRLVALNLALVSGSACSGFVDCYDEDFRGYGPGTLARVATWRWALQTRDVVLFDPALNDPRIENARLYPDAREFRHLVIGAGGRGKVMLGRRWGAVGRAKSRWHRSDIDE</sequence>
<accession>A0ABT8GJY3</accession>
<dbReference type="SUPFAM" id="SSF55729">
    <property type="entry name" value="Acyl-CoA N-acyltransferases (Nat)"/>
    <property type="match status" value="1"/>
</dbReference>
<evidence type="ECO:0000259" key="1">
    <source>
        <dbReference type="Pfam" id="PF13480"/>
    </source>
</evidence>
<dbReference type="Proteomes" id="UP001172708">
    <property type="component" value="Unassembled WGS sequence"/>
</dbReference>
<dbReference type="InterPro" id="IPR016181">
    <property type="entry name" value="Acyl_CoA_acyltransferase"/>
</dbReference>
<keyword evidence="3" id="KW-1185">Reference proteome</keyword>
<dbReference type="InterPro" id="IPR038740">
    <property type="entry name" value="BioF2-like_GNAT_dom"/>
</dbReference>
<dbReference type="EMBL" id="JAUHQA010000001">
    <property type="protein sequence ID" value="MDN4481748.1"/>
    <property type="molecule type" value="Genomic_DNA"/>
</dbReference>
<keyword evidence="2" id="KW-0012">Acyltransferase</keyword>
<dbReference type="Pfam" id="PF13480">
    <property type="entry name" value="Acetyltransf_6"/>
    <property type="match status" value="1"/>
</dbReference>
<protein>
    <submittedName>
        <fullName evidence="2">GNAT family N-acetyltransferase</fullName>
        <ecNumber evidence="2">2.3.1.-</ecNumber>
    </submittedName>
</protein>
<keyword evidence="2" id="KW-0808">Transferase</keyword>
<comment type="caution">
    <text evidence="2">The sequence shown here is derived from an EMBL/GenBank/DDBJ whole genome shotgun (WGS) entry which is preliminary data.</text>
</comment>
<feature type="domain" description="BioF2-like acetyltransferase" evidence="1">
    <location>
        <begin position="192"/>
        <end position="323"/>
    </location>
</feature>
<proteinExistence type="predicted"/>